<evidence type="ECO:0000313" key="3">
    <source>
        <dbReference type="Proteomes" id="UP000464374"/>
    </source>
</evidence>
<dbReference type="InterPro" id="IPR036866">
    <property type="entry name" value="RibonucZ/Hydroxyglut_hydro"/>
</dbReference>
<sequence length="259" mass="29448">MTSDANVRVQGKILYEDENHKFIWLGGETKYRKGAVQTMQYLIIDNGRGILLDPGGVHLFSQVVTAVSRFISVDKIDIIFFSHQDPDVSSGIALWLGITQAQIYISSLWLRFMPHFGIVDVSRMTGIPDKGMSISLTSGNKLRCVPSHFMHSPGQFSLFDERSRILFSGDIGAAVFEKEEDETLFIDDFQKHIPLIEPFHVRYMAANKIVKRWVEAVRLLNPSVIAPQHGAVYTDDKVELFLDWLSHLQCGIDYLDRLF</sequence>
<dbReference type="PANTHER" id="PTHR43041:SF1">
    <property type="entry name" value="METALLO-BETA-LACTAMASE DOMAIN-CONTAINING PROTEIN"/>
    <property type="match status" value="1"/>
</dbReference>
<dbReference type="PANTHER" id="PTHR43041">
    <property type="entry name" value="HYDROLASE, METALLO-BETA-LACTAMASE SUPERFAMILY"/>
    <property type="match status" value="1"/>
</dbReference>
<dbReference type="AlphaFoldDB" id="A0A6P1Y028"/>
<reference evidence="2 3" key="1">
    <citation type="submission" date="2020-01" db="EMBL/GenBank/DDBJ databases">
        <title>Complete genome sequence of a human oral phylogroup 1 Treponema sp. strain ATCC 700766, originally isolated from periodontitis dental plaque.</title>
        <authorList>
            <person name="Chan Y."/>
            <person name="Huo Y.-B."/>
            <person name="Yu X.-L."/>
            <person name="Zeng H."/>
            <person name="Leung W.-K."/>
            <person name="Watt R.M."/>
        </authorList>
    </citation>
    <scope>NUCLEOTIDE SEQUENCE [LARGE SCALE GENOMIC DNA]</scope>
    <source>
        <strain evidence="2 3">OMZ 804</strain>
    </source>
</reference>
<gene>
    <name evidence="2" type="ORF">GWP43_03145</name>
</gene>
<evidence type="ECO:0000313" key="2">
    <source>
        <dbReference type="EMBL" id="QHX42610.1"/>
    </source>
</evidence>
<dbReference type="Gene3D" id="3.60.15.10">
    <property type="entry name" value="Ribonuclease Z/Hydroxyacylglutathione hydrolase-like"/>
    <property type="match status" value="1"/>
</dbReference>
<dbReference type="SMART" id="SM00849">
    <property type="entry name" value="Lactamase_B"/>
    <property type="match status" value="1"/>
</dbReference>
<dbReference type="InterPro" id="IPR045761">
    <property type="entry name" value="ODP_dom"/>
</dbReference>
<proteinExistence type="predicted"/>
<dbReference type="InterPro" id="IPR001279">
    <property type="entry name" value="Metallo-B-lactamas"/>
</dbReference>
<dbReference type="Proteomes" id="UP000464374">
    <property type="component" value="Chromosome"/>
</dbReference>
<protein>
    <submittedName>
        <fullName evidence="2">MBL fold metallo-hydrolase</fullName>
    </submittedName>
</protein>
<dbReference type="EMBL" id="CP048020">
    <property type="protein sequence ID" value="QHX42610.1"/>
    <property type="molecule type" value="Genomic_DNA"/>
</dbReference>
<dbReference type="KEGG" id="trz:GWP43_03145"/>
<name>A0A6P1Y028_9SPIR</name>
<dbReference type="RefSeq" id="WP_162662643.1">
    <property type="nucleotide sequence ID" value="NZ_CP048020.1"/>
</dbReference>
<evidence type="ECO:0000259" key="1">
    <source>
        <dbReference type="SMART" id="SM00849"/>
    </source>
</evidence>
<dbReference type="Pfam" id="PF19583">
    <property type="entry name" value="ODP"/>
    <property type="match status" value="1"/>
</dbReference>
<accession>A0A6P1Y028</accession>
<dbReference type="SUPFAM" id="SSF56281">
    <property type="entry name" value="Metallo-hydrolase/oxidoreductase"/>
    <property type="match status" value="1"/>
</dbReference>
<dbReference type="CDD" id="cd07709">
    <property type="entry name" value="flavodiiron_proteins_MBL-fold"/>
    <property type="match status" value="1"/>
</dbReference>
<keyword evidence="2" id="KW-0378">Hydrolase</keyword>
<dbReference type="GO" id="GO:0016787">
    <property type="term" value="F:hydrolase activity"/>
    <property type="evidence" value="ECO:0007669"/>
    <property type="project" value="UniProtKB-KW"/>
</dbReference>
<organism evidence="2 3">
    <name type="scientific">Treponema vincentii</name>
    <dbReference type="NCBI Taxonomy" id="69710"/>
    <lineage>
        <taxon>Bacteria</taxon>
        <taxon>Pseudomonadati</taxon>
        <taxon>Spirochaetota</taxon>
        <taxon>Spirochaetia</taxon>
        <taxon>Spirochaetales</taxon>
        <taxon>Treponemataceae</taxon>
        <taxon>Treponema</taxon>
    </lineage>
</organism>
<feature type="domain" description="Metallo-beta-lactamase" evidence="1">
    <location>
        <begin position="37"/>
        <end position="229"/>
    </location>
</feature>